<reference evidence="1 2" key="4">
    <citation type="journal article" date="2011" name="BMC Genomics">
        <title>RNA-Seq improves annotation of protein-coding genes in the cucumber genome.</title>
        <authorList>
            <person name="Li Z."/>
            <person name="Zhang Z."/>
            <person name="Yan P."/>
            <person name="Huang S."/>
            <person name="Fei Z."/>
            <person name="Lin K."/>
        </authorList>
    </citation>
    <scope>NUCLEOTIDE SEQUENCE [LARGE SCALE GENOMIC DNA]</scope>
    <source>
        <strain evidence="2">cv. 9930</strain>
    </source>
</reference>
<dbReference type="Gramene" id="KGN55638">
    <property type="protein sequence ID" value="KGN55638"/>
    <property type="gene ID" value="Csa_3G002580"/>
</dbReference>
<gene>
    <name evidence="1" type="ORF">Csa_3G002580</name>
</gene>
<name>A0A0A0L1L1_CUCSA</name>
<protein>
    <submittedName>
        <fullName evidence="1">Uncharacterized protein</fullName>
    </submittedName>
</protein>
<reference evidence="1 2" key="2">
    <citation type="journal article" date="2009" name="PLoS ONE">
        <title>An integrated genetic and cytogenetic map of the cucumber genome.</title>
        <authorList>
            <person name="Ren Y."/>
            <person name="Zhang Z."/>
            <person name="Liu J."/>
            <person name="Staub J.E."/>
            <person name="Han Y."/>
            <person name="Cheng Z."/>
            <person name="Li X."/>
            <person name="Lu J."/>
            <person name="Miao H."/>
            <person name="Kang H."/>
            <person name="Xie B."/>
            <person name="Gu X."/>
            <person name="Wang X."/>
            <person name="Du Y."/>
            <person name="Jin W."/>
            <person name="Huang S."/>
        </authorList>
    </citation>
    <scope>NUCLEOTIDE SEQUENCE [LARGE SCALE GENOMIC DNA]</scope>
    <source>
        <strain evidence="2">cv. 9930</strain>
    </source>
</reference>
<dbReference type="AlphaFoldDB" id="A0A0A0L1L1"/>
<dbReference type="EMBL" id="CM002924">
    <property type="protein sequence ID" value="KGN55638.1"/>
    <property type="molecule type" value="Genomic_DNA"/>
</dbReference>
<accession>A0A0A0L1L1</accession>
<reference evidence="1 2" key="3">
    <citation type="journal article" date="2010" name="BMC Genomics">
        <title>Transcriptome sequencing and comparative analysis of cucumber flowers with different sex types.</title>
        <authorList>
            <person name="Guo S."/>
            <person name="Zheng Y."/>
            <person name="Joung J.G."/>
            <person name="Liu S."/>
            <person name="Zhang Z."/>
            <person name="Crasta O.R."/>
            <person name="Sobral B.W."/>
            <person name="Xu Y."/>
            <person name="Huang S."/>
            <person name="Fei Z."/>
        </authorList>
    </citation>
    <scope>NUCLEOTIDE SEQUENCE [LARGE SCALE GENOMIC DNA]</scope>
    <source>
        <strain evidence="2">cv. 9930</strain>
    </source>
</reference>
<reference evidence="1 2" key="1">
    <citation type="journal article" date="2009" name="Nat. Genet.">
        <title>The genome of the cucumber, Cucumis sativus L.</title>
        <authorList>
            <person name="Huang S."/>
            <person name="Li R."/>
            <person name="Zhang Z."/>
            <person name="Li L."/>
            <person name="Gu X."/>
            <person name="Fan W."/>
            <person name="Lucas W.J."/>
            <person name="Wang X."/>
            <person name="Xie B."/>
            <person name="Ni P."/>
            <person name="Ren Y."/>
            <person name="Zhu H."/>
            <person name="Li J."/>
            <person name="Lin K."/>
            <person name="Jin W."/>
            <person name="Fei Z."/>
            <person name="Li G."/>
            <person name="Staub J."/>
            <person name="Kilian A."/>
            <person name="van der Vossen E.A."/>
            <person name="Wu Y."/>
            <person name="Guo J."/>
            <person name="He J."/>
            <person name="Jia Z."/>
            <person name="Ren Y."/>
            <person name="Tian G."/>
            <person name="Lu Y."/>
            <person name="Ruan J."/>
            <person name="Qian W."/>
            <person name="Wang M."/>
            <person name="Huang Q."/>
            <person name="Li B."/>
            <person name="Xuan Z."/>
            <person name="Cao J."/>
            <person name="Asan"/>
            <person name="Wu Z."/>
            <person name="Zhang J."/>
            <person name="Cai Q."/>
            <person name="Bai Y."/>
            <person name="Zhao B."/>
            <person name="Han Y."/>
            <person name="Li Y."/>
            <person name="Li X."/>
            <person name="Wang S."/>
            <person name="Shi Q."/>
            <person name="Liu S."/>
            <person name="Cho W.K."/>
            <person name="Kim J.Y."/>
            <person name="Xu Y."/>
            <person name="Heller-Uszynska K."/>
            <person name="Miao H."/>
            <person name="Cheng Z."/>
            <person name="Zhang S."/>
            <person name="Wu J."/>
            <person name="Yang Y."/>
            <person name="Kang H."/>
            <person name="Li M."/>
            <person name="Liang H."/>
            <person name="Ren X."/>
            <person name="Shi Z."/>
            <person name="Wen M."/>
            <person name="Jian M."/>
            <person name="Yang H."/>
            <person name="Zhang G."/>
            <person name="Yang Z."/>
            <person name="Chen R."/>
            <person name="Liu S."/>
            <person name="Li J."/>
            <person name="Ma L."/>
            <person name="Liu H."/>
            <person name="Zhou Y."/>
            <person name="Zhao J."/>
            <person name="Fang X."/>
            <person name="Li G."/>
            <person name="Fang L."/>
            <person name="Li Y."/>
            <person name="Liu D."/>
            <person name="Zheng H."/>
            <person name="Zhang Y."/>
            <person name="Qin N."/>
            <person name="Li Z."/>
            <person name="Yang G."/>
            <person name="Yang S."/>
            <person name="Bolund L."/>
            <person name="Kristiansen K."/>
            <person name="Zheng H."/>
            <person name="Li S."/>
            <person name="Zhang X."/>
            <person name="Yang H."/>
            <person name="Wang J."/>
            <person name="Sun R."/>
            <person name="Zhang B."/>
            <person name="Jiang S."/>
            <person name="Wang J."/>
            <person name="Du Y."/>
            <person name="Li S."/>
        </authorList>
    </citation>
    <scope>NUCLEOTIDE SEQUENCE [LARGE SCALE GENOMIC DNA]</scope>
    <source>
        <strain evidence="2">cv. 9930</strain>
    </source>
</reference>
<proteinExistence type="predicted"/>
<keyword evidence="2" id="KW-1185">Reference proteome</keyword>
<organism evidence="1 2">
    <name type="scientific">Cucumis sativus</name>
    <name type="common">Cucumber</name>
    <dbReference type="NCBI Taxonomy" id="3659"/>
    <lineage>
        <taxon>Eukaryota</taxon>
        <taxon>Viridiplantae</taxon>
        <taxon>Streptophyta</taxon>
        <taxon>Embryophyta</taxon>
        <taxon>Tracheophyta</taxon>
        <taxon>Spermatophyta</taxon>
        <taxon>Magnoliopsida</taxon>
        <taxon>eudicotyledons</taxon>
        <taxon>Gunneridae</taxon>
        <taxon>Pentapetalae</taxon>
        <taxon>rosids</taxon>
        <taxon>fabids</taxon>
        <taxon>Cucurbitales</taxon>
        <taxon>Cucurbitaceae</taxon>
        <taxon>Benincaseae</taxon>
        <taxon>Cucumis</taxon>
    </lineage>
</organism>
<dbReference type="Proteomes" id="UP000029981">
    <property type="component" value="Chromosome 3"/>
</dbReference>
<sequence>MRNSHLTNGSQKNPKKQVTFGINHRNHERFLFQTECDSSDSCCCSSEESIKWKPLAHRLISPRVVFYLSIHRHVASCTTATLNFLLPKICPKIFTPLLVFTKSRK</sequence>
<evidence type="ECO:0000313" key="1">
    <source>
        <dbReference type="EMBL" id="KGN55638.1"/>
    </source>
</evidence>
<evidence type="ECO:0000313" key="2">
    <source>
        <dbReference type="Proteomes" id="UP000029981"/>
    </source>
</evidence>